<reference evidence="7" key="1">
    <citation type="submission" date="2016-10" db="EMBL/GenBank/DDBJ databases">
        <authorList>
            <person name="Varghese N."/>
            <person name="Submissions S."/>
        </authorList>
    </citation>
    <scope>NUCLEOTIDE SEQUENCE [LARGE SCALE GENOMIC DNA]</scope>
    <source>
        <strain evidence="7">NLAE-zl-G277</strain>
    </source>
</reference>
<dbReference type="InterPro" id="IPR036388">
    <property type="entry name" value="WH-like_DNA-bd_sf"/>
</dbReference>
<organism evidence="6 7">
    <name type="scientific">Enterocloster lavalensis</name>
    <dbReference type="NCBI Taxonomy" id="460384"/>
    <lineage>
        <taxon>Bacteria</taxon>
        <taxon>Bacillati</taxon>
        <taxon>Bacillota</taxon>
        <taxon>Clostridia</taxon>
        <taxon>Lachnospirales</taxon>
        <taxon>Lachnospiraceae</taxon>
        <taxon>Enterocloster</taxon>
    </lineage>
</organism>
<dbReference type="Proteomes" id="UP000198508">
    <property type="component" value="Unassembled WGS sequence"/>
</dbReference>
<dbReference type="GO" id="GO:0003677">
    <property type="term" value="F:DNA binding"/>
    <property type="evidence" value="ECO:0007669"/>
    <property type="project" value="UniProtKB-KW"/>
</dbReference>
<dbReference type="PROSITE" id="PS50931">
    <property type="entry name" value="HTH_LYSR"/>
    <property type="match status" value="1"/>
</dbReference>
<comment type="similarity">
    <text evidence="1">Belongs to the LysR transcriptional regulatory family.</text>
</comment>
<accession>A0A1I0FBR1</accession>
<dbReference type="InterPro" id="IPR005119">
    <property type="entry name" value="LysR_subst-bd"/>
</dbReference>
<dbReference type="InterPro" id="IPR036390">
    <property type="entry name" value="WH_DNA-bd_sf"/>
</dbReference>
<dbReference type="FunFam" id="1.10.10.10:FF:000001">
    <property type="entry name" value="LysR family transcriptional regulator"/>
    <property type="match status" value="1"/>
</dbReference>
<dbReference type="PANTHER" id="PTHR30419">
    <property type="entry name" value="HTH-TYPE TRANSCRIPTIONAL REGULATOR YBHD"/>
    <property type="match status" value="1"/>
</dbReference>
<gene>
    <name evidence="6" type="ORF">SAMN05216313_10867</name>
</gene>
<feature type="domain" description="HTH lysR-type" evidence="5">
    <location>
        <begin position="1"/>
        <end position="57"/>
    </location>
</feature>
<dbReference type="PRINTS" id="PR00039">
    <property type="entry name" value="HTHLYSR"/>
</dbReference>
<name>A0A1I0FBR1_9FIRM</name>
<dbReference type="GO" id="GO:0003700">
    <property type="term" value="F:DNA-binding transcription factor activity"/>
    <property type="evidence" value="ECO:0007669"/>
    <property type="project" value="InterPro"/>
</dbReference>
<evidence type="ECO:0000256" key="3">
    <source>
        <dbReference type="ARBA" id="ARBA00023125"/>
    </source>
</evidence>
<keyword evidence="3 6" id="KW-0238">DNA-binding</keyword>
<dbReference type="SUPFAM" id="SSF53850">
    <property type="entry name" value="Periplasmic binding protein-like II"/>
    <property type="match status" value="1"/>
</dbReference>
<evidence type="ECO:0000256" key="4">
    <source>
        <dbReference type="ARBA" id="ARBA00023163"/>
    </source>
</evidence>
<dbReference type="AlphaFoldDB" id="A0A1I0FBR1"/>
<dbReference type="STRING" id="460384.SAMN05216313_10867"/>
<keyword evidence="7" id="KW-1185">Reference proteome</keyword>
<evidence type="ECO:0000259" key="5">
    <source>
        <dbReference type="PROSITE" id="PS50931"/>
    </source>
</evidence>
<sequence>MIKELSYVIAIAEKGNVSKAAESLFISQPSLSRYIKDLENRLGVQLFQRINNRLILTHAGEKYVETAKKITEMYMDLEKDLSGINEELSGRLRVGCAVLRMSYNMPSILKSFITKYPNVDLQLYENYTTKGLEYMLLNGEIDLAIINQRGLPRLSYIPFFEEELLIAVPAAQTLAAKGVPKEGCKYPWIDIRLLHNQPYIGLNGEQSIAIKTREIFSQYRVTPATVLKVKSVESAFRLAEAGLGCAIVPETVVRIPSVPVPPKIFSFGDPITKWNLAIAYREGTVFSNTAVEFINLVKNIHPSLREG</sequence>
<protein>
    <submittedName>
        <fullName evidence="6">DNA-binding transcriptional regulator, LysR family</fullName>
    </submittedName>
</protein>
<evidence type="ECO:0000256" key="1">
    <source>
        <dbReference type="ARBA" id="ARBA00009437"/>
    </source>
</evidence>
<evidence type="ECO:0000313" key="7">
    <source>
        <dbReference type="Proteomes" id="UP000198508"/>
    </source>
</evidence>
<dbReference type="RefSeq" id="WP_092362812.1">
    <property type="nucleotide sequence ID" value="NZ_FOIM01000008.1"/>
</dbReference>
<dbReference type="InterPro" id="IPR050950">
    <property type="entry name" value="HTH-type_LysR_regulators"/>
</dbReference>
<dbReference type="Gene3D" id="3.40.190.290">
    <property type="match status" value="1"/>
</dbReference>
<keyword evidence="4" id="KW-0804">Transcription</keyword>
<dbReference type="SUPFAM" id="SSF46785">
    <property type="entry name" value="Winged helix' DNA-binding domain"/>
    <property type="match status" value="1"/>
</dbReference>
<proteinExistence type="inferred from homology"/>
<dbReference type="EMBL" id="FOIM01000008">
    <property type="protein sequence ID" value="SET54757.1"/>
    <property type="molecule type" value="Genomic_DNA"/>
</dbReference>
<evidence type="ECO:0000256" key="2">
    <source>
        <dbReference type="ARBA" id="ARBA00023015"/>
    </source>
</evidence>
<dbReference type="GO" id="GO:0005829">
    <property type="term" value="C:cytosol"/>
    <property type="evidence" value="ECO:0007669"/>
    <property type="project" value="TreeGrafter"/>
</dbReference>
<dbReference type="InterPro" id="IPR000847">
    <property type="entry name" value="LysR_HTH_N"/>
</dbReference>
<dbReference type="Gene3D" id="1.10.10.10">
    <property type="entry name" value="Winged helix-like DNA-binding domain superfamily/Winged helix DNA-binding domain"/>
    <property type="match status" value="1"/>
</dbReference>
<dbReference type="Pfam" id="PF00126">
    <property type="entry name" value="HTH_1"/>
    <property type="match status" value="1"/>
</dbReference>
<dbReference type="CDD" id="cd05466">
    <property type="entry name" value="PBP2_LTTR_substrate"/>
    <property type="match status" value="1"/>
</dbReference>
<dbReference type="Pfam" id="PF03466">
    <property type="entry name" value="LysR_substrate"/>
    <property type="match status" value="1"/>
</dbReference>
<keyword evidence="2" id="KW-0805">Transcription regulation</keyword>
<evidence type="ECO:0000313" key="6">
    <source>
        <dbReference type="EMBL" id="SET54757.1"/>
    </source>
</evidence>